<dbReference type="Pfam" id="PF05552">
    <property type="entry name" value="MS_channel_1st_1"/>
    <property type="match status" value="1"/>
</dbReference>
<evidence type="ECO:0000313" key="3">
    <source>
        <dbReference type="Proteomes" id="UP000002654"/>
    </source>
</evidence>
<feature type="transmembrane region" description="Helical" evidence="1">
    <location>
        <begin position="167"/>
        <end position="185"/>
    </location>
</feature>
<reference evidence="2 3" key="1">
    <citation type="journal article" date="2011" name="PLoS ONE">
        <title>The complete genome sequence of Thermoproteus tenax: a physiologically versatile member of the Crenarchaeota.</title>
        <authorList>
            <person name="Siebers B."/>
            <person name="Zaparty M."/>
            <person name="Raddatz G."/>
            <person name="Tjaden B."/>
            <person name="Albers S.V."/>
            <person name="Bell S.D."/>
            <person name="Blombach F."/>
            <person name="Kletzin A."/>
            <person name="Kyrpides N."/>
            <person name="Lanz C."/>
            <person name="Plagens A."/>
            <person name="Rampp M."/>
            <person name="Rosinus A."/>
            <person name="von Jan M."/>
            <person name="Makarova K.S."/>
            <person name="Klenk H.P."/>
            <person name="Schuster S.C."/>
            <person name="Hensel R."/>
        </authorList>
    </citation>
    <scope>NUCLEOTIDE SEQUENCE [LARGE SCALE GENOMIC DNA]</scope>
    <source>
        <strain evidence="3">ATCC 35583 / DSM 2078 / JCM 9277 / NBRC 100435 / Kra 1</strain>
    </source>
</reference>
<dbReference type="AlphaFoldDB" id="G4RN90"/>
<feature type="transmembrane region" description="Helical" evidence="1">
    <location>
        <begin position="133"/>
        <end position="161"/>
    </location>
</feature>
<feature type="transmembrane region" description="Helical" evidence="1">
    <location>
        <begin position="99"/>
        <end position="121"/>
    </location>
</feature>
<dbReference type="EMBL" id="FN869859">
    <property type="protein sequence ID" value="CCC81034.1"/>
    <property type="molecule type" value="Genomic_DNA"/>
</dbReference>
<proteinExistence type="predicted"/>
<evidence type="ECO:0000313" key="2">
    <source>
        <dbReference type="EMBL" id="CCC81034.1"/>
    </source>
</evidence>
<dbReference type="InterPro" id="IPR008910">
    <property type="entry name" value="MSC_TM_helix"/>
</dbReference>
<dbReference type="PATRIC" id="fig|768679.9.peg.376"/>
<feature type="transmembrane region" description="Helical" evidence="1">
    <location>
        <begin position="236"/>
        <end position="257"/>
    </location>
</feature>
<protein>
    <submittedName>
        <fullName evidence="2">Uncharacterized protein</fullName>
    </submittedName>
</protein>
<feature type="transmembrane region" description="Helical" evidence="1">
    <location>
        <begin position="63"/>
        <end position="87"/>
    </location>
</feature>
<dbReference type="RefSeq" id="WP_014126291.1">
    <property type="nucleotide sequence ID" value="NC_016070.1"/>
</dbReference>
<accession>G4RN90</accession>
<organism evidence="2 3">
    <name type="scientific">Thermoproteus tenax (strain ATCC 35583 / DSM 2078 / JCM 9277 / NBRC 100435 / Kra 1)</name>
    <dbReference type="NCBI Taxonomy" id="768679"/>
    <lineage>
        <taxon>Archaea</taxon>
        <taxon>Thermoproteota</taxon>
        <taxon>Thermoprotei</taxon>
        <taxon>Thermoproteales</taxon>
        <taxon>Thermoproteaceae</taxon>
        <taxon>Thermoproteus</taxon>
    </lineage>
</organism>
<dbReference type="GeneID" id="11263369"/>
<feature type="transmembrane region" description="Helical" evidence="1">
    <location>
        <begin position="20"/>
        <end position="42"/>
    </location>
</feature>
<dbReference type="eggNOG" id="arCOG01572">
    <property type="taxonomic scope" value="Archaea"/>
</dbReference>
<dbReference type="KEGG" id="ttn:TTX_0359"/>
<keyword evidence="3" id="KW-1185">Reference proteome</keyword>
<gene>
    <name evidence="2" type="ordered locus">TTX_0359</name>
</gene>
<evidence type="ECO:0000256" key="1">
    <source>
        <dbReference type="SAM" id="Phobius"/>
    </source>
</evidence>
<sequence length="266" mass="28845">MLLQIGLQEALTSLEIQLVNAIPSIILFAVIVLIGYAVAVIVSDIIRAVLKHLFKGEHISVNLIAGAVKAFIILVALSIAFSVLNLGPAFSYVSFIANYLPYLAGAIVLITLGIPMINILVDYMAKQMPQDQFLSVVLGVLRFGLYAVIITIAATLAIFKWVPLSPYIFYDIIMASIVLLFSFAITDKAIEAIAKSHPDEKYITVYGRFVLYAVFILIVVGIITQPMGNVTAIIQTLAWGLAIAFALLLVPLAYAFAKKIAAEVSK</sequence>
<name>G4RN90_THETK</name>
<dbReference type="PaxDb" id="768679-TTX_0359"/>
<keyword evidence="1" id="KW-1133">Transmembrane helix</keyword>
<keyword evidence="1" id="KW-0812">Transmembrane</keyword>
<keyword evidence="1" id="KW-0472">Membrane</keyword>
<dbReference type="Proteomes" id="UP000002654">
    <property type="component" value="Chromosome"/>
</dbReference>
<dbReference type="HOGENOM" id="CLU_996122_0_0_2"/>
<feature type="transmembrane region" description="Helical" evidence="1">
    <location>
        <begin position="205"/>
        <end position="224"/>
    </location>
</feature>